<dbReference type="EMBL" id="BAAAYK010000038">
    <property type="protein sequence ID" value="GAA3358530.1"/>
    <property type="molecule type" value="Genomic_DNA"/>
</dbReference>
<accession>A0ABP6RRM9</accession>
<comment type="similarity">
    <text evidence="1">Belongs to the F420H(2)-dependent quinone reductase family.</text>
</comment>
<organism evidence="3 4">
    <name type="scientific">Saccharopolyspora gregorii</name>
    <dbReference type="NCBI Taxonomy" id="33914"/>
    <lineage>
        <taxon>Bacteria</taxon>
        <taxon>Bacillati</taxon>
        <taxon>Actinomycetota</taxon>
        <taxon>Actinomycetes</taxon>
        <taxon>Pseudonocardiales</taxon>
        <taxon>Pseudonocardiaceae</taxon>
        <taxon>Saccharopolyspora</taxon>
    </lineage>
</organism>
<proteinExistence type="inferred from homology"/>
<dbReference type="SUPFAM" id="SSF50475">
    <property type="entry name" value="FMN-binding split barrel"/>
    <property type="match status" value="1"/>
</dbReference>
<comment type="catalytic activity">
    <reaction evidence="2">
        <text>oxidized coenzyme F420-(gamma-L-Glu)(n) + a quinol + H(+) = reduced coenzyme F420-(gamma-L-Glu)(n) + a quinone</text>
        <dbReference type="Rhea" id="RHEA:39663"/>
        <dbReference type="Rhea" id="RHEA-COMP:12939"/>
        <dbReference type="Rhea" id="RHEA-COMP:14378"/>
        <dbReference type="ChEBI" id="CHEBI:15378"/>
        <dbReference type="ChEBI" id="CHEBI:24646"/>
        <dbReference type="ChEBI" id="CHEBI:132124"/>
        <dbReference type="ChEBI" id="CHEBI:133980"/>
        <dbReference type="ChEBI" id="CHEBI:139511"/>
    </reaction>
</comment>
<dbReference type="NCBIfam" id="TIGR00026">
    <property type="entry name" value="hi_GC_TIGR00026"/>
    <property type="match status" value="1"/>
</dbReference>
<sequence length="154" mass="17253">MIKVAQWLGRKQWFASAGRKLVPADLAVQRRTGGRIGLARLAGLSSMLLTTTGRRSGLPREVPLLYVPHGDDFLVVGSNWGQASHPAWSANLLAHPEAEVDVISRRVPVRAVLLTGEERERLWHEVVLPFWPAYADYARRAGGRELRVFRLTPR</sequence>
<dbReference type="Pfam" id="PF04075">
    <property type="entry name" value="F420H2_quin_red"/>
    <property type="match status" value="1"/>
</dbReference>
<protein>
    <submittedName>
        <fullName evidence="3">Nitroreductase family deazaflavin-dependent oxidoreductase</fullName>
    </submittedName>
</protein>
<keyword evidence="4" id="KW-1185">Reference proteome</keyword>
<dbReference type="PANTHER" id="PTHR39428">
    <property type="entry name" value="F420H(2)-DEPENDENT QUINONE REDUCTASE RV1261C"/>
    <property type="match status" value="1"/>
</dbReference>
<evidence type="ECO:0000256" key="1">
    <source>
        <dbReference type="ARBA" id="ARBA00008710"/>
    </source>
</evidence>
<dbReference type="RefSeq" id="WP_258349224.1">
    <property type="nucleotide sequence ID" value="NZ_BAAAYK010000038.1"/>
</dbReference>
<evidence type="ECO:0000313" key="4">
    <source>
        <dbReference type="Proteomes" id="UP001500483"/>
    </source>
</evidence>
<comment type="caution">
    <text evidence="3">The sequence shown here is derived from an EMBL/GenBank/DDBJ whole genome shotgun (WGS) entry which is preliminary data.</text>
</comment>
<dbReference type="Gene3D" id="2.30.110.10">
    <property type="entry name" value="Electron Transport, Fmn-binding Protein, Chain A"/>
    <property type="match status" value="1"/>
</dbReference>
<gene>
    <name evidence="3" type="ORF">GCM10020366_30970</name>
</gene>
<dbReference type="InterPro" id="IPR004378">
    <property type="entry name" value="F420H2_quin_Rdtase"/>
</dbReference>
<dbReference type="Proteomes" id="UP001500483">
    <property type="component" value="Unassembled WGS sequence"/>
</dbReference>
<evidence type="ECO:0000256" key="2">
    <source>
        <dbReference type="ARBA" id="ARBA00049106"/>
    </source>
</evidence>
<reference evidence="4" key="1">
    <citation type="journal article" date="2019" name="Int. J. Syst. Evol. Microbiol.">
        <title>The Global Catalogue of Microorganisms (GCM) 10K type strain sequencing project: providing services to taxonomists for standard genome sequencing and annotation.</title>
        <authorList>
            <consortium name="The Broad Institute Genomics Platform"/>
            <consortium name="The Broad Institute Genome Sequencing Center for Infectious Disease"/>
            <person name="Wu L."/>
            <person name="Ma J."/>
        </authorList>
    </citation>
    <scope>NUCLEOTIDE SEQUENCE [LARGE SCALE GENOMIC DNA]</scope>
    <source>
        <strain evidence="4">JCM 9687</strain>
    </source>
</reference>
<evidence type="ECO:0000313" key="3">
    <source>
        <dbReference type="EMBL" id="GAA3358530.1"/>
    </source>
</evidence>
<name>A0ABP6RRM9_9PSEU</name>
<dbReference type="PANTHER" id="PTHR39428:SF1">
    <property type="entry name" value="F420H(2)-DEPENDENT QUINONE REDUCTASE RV1261C"/>
    <property type="match status" value="1"/>
</dbReference>
<dbReference type="InterPro" id="IPR012349">
    <property type="entry name" value="Split_barrel_FMN-bd"/>
</dbReference>